<protein>
    <submittedName>
        <fullName evidence="1">Uncharacterized protein</fullName>
    </submittedName>
</protein>
<dbReference type="AlphaFoldDB" id="A0A7H4MZX0"/>
<reference evidence="1 2" key="1">
    <citation type="submission" date="2018-06" db="EMBL/GenBank/DDBJ databases">
        <authorList>
            <consortium name="Pathogen Informatics"/>
            <person name="Doyle S."/>
        </authorList>
    </citation>
    <scope>NUCLEOTIDE SEQUENCE [LARGE SCALE GENOMIC DNA]</scope>
    <source>
        <strain evidence="1 2">NCTC11685</strain>
    </source>
</reference>
<name>A0A7H4MZX0_9ENTR</name>
<evidence type="ECO:0000313" key="2">
    <source>
        <dbReference type="Proteomes" id="UP000254863"/>
    </source>
</evidence>
<sequence length="76" mass="8346">MYPNQKAGFRSRDARARWEASFNSGDDSAHTFRNPQLQVPQVPVVIAAGEDLVLPRLQSAARLPILRPCGACNIAE</sequence>
<evidence type="ECO:0000313" key="1">
    <source>
        <dbReference type="EMBL" id="STV71784.1"/>
    </source>
</evidence>
<dbReference type="Proteomes" id="UP000254863">
    <property type="component" value="Unassembled WGS sequence"/>
</dbReference>
<comment type="caution">
    <text evidence="1">The sequence shown here is derived from an EMBL/GenBank/DDBJ whole genome shotgun (WGS) entry which is preliminary data.</text>
</comment>
<gene>
    <name evidence="1" type="ORF">NCTC11685_00534</name>
</gene>
<dbReference type="EMBL" id="UGMS01000001">
    <property type="protein sequence ID" value="STV71784.1"/>
    <property type="molecule type" value="Genomic_DNA"/>
</dbReference>
<organism evidence="1 2">
    <name type="scientific">Klebsiella michiganensis</name>
    <dbReference type="NCBI Taxonomy" id="1134687"/>
    <lineage>
        <taxon>Bacteria</taxon>
        <taxon>Pseudomonadati</taxon>
        <taxon>Pseudomonadota</taxon>
        <taxon>Gammaproteobacteria</taxon>
        <taxon>Enterobacterales</taxon>
        <taxon>Enterobacteriaceae</taxon>
        <taxon>Klebsiella/Raoultella group</taxon>
        <taxon>Klebsiella</taxon>
    </lineage>
</organism>
<proteinExistence type="predicted"/>
<accession>A0A7H4MZX0</accession>